<dbReference type="FunFam" id="3.40.50.300:FF:001077">
    <property type="entry name" value="Uncharacterized protein, isoform A"/>
    <property type="match status" value="1"/>
</dbReference>
<dbReference type="SUPFAM" id="SSF52540">
    <property type="entry name" value="P-loop containing nucleoside triphosphate hydrolases"/>
    <property type="match status" value="1"/>
</dbReference>
<dbReference type="SMART" id="SM00382">
    <property type="entry name" value="AAA"/>
    <property type="match status" value="1"/>
</dbReference>
<sequence length="625" mass="70684">MNTTVYYFIIYEHLTGWRQILNSLNGKFRCGELTAILGPSGAGKSSLLNILAGFVTSGVKGVVKVNDQPRNMKLFNKLSSYIMQEDMIQPRLTVKEALTYAACLKLSSHIEYSVKLAVVQEVVDLLGLDKCVDTLSEHLSGGQRKRLSVALELVNNPPVIFLDEPTTGLDNFAIKQCIHLLKNISQLDRTVVCTIHQPPSSLFQFFDQTVMKVERRERVSTILGLSIDCFVYMVADGYCVYNGSPTELVPFFAVAGYSCPPNNTPADYMIELVHSQPSVVQSFQKSIQNGKINMREILDNDKTLEAYQNEGIYNDPTEVVIQKSDIDFAVPFRLQFTILLKRMLLQGRRNNTGMYIQFFHHLLSALIVGGIFYGTGNDASQTIATFKYCVCINVFFMYTHVMLPVLLFPLEVKMMKREYFNRWYSLKAYYSALTVTTLPPLIILGLMFSAIVYFMTGQPRESYRFVGFCLMALAMAVTSQGLGYFIGSMFTITNGSVMGPAILAPLLALGVYGMGYRTAIEPFYKFAMTLTFVRNGIVGLCNTLFYKREPLECPSDELYCHYARPDVLMIDMAMPIMDYPYQLGMMVVFMVIFRIAAYVSLKCKLNNDLTSSITFYMNKIIKHRY</sequence>
<name>A0A8J6HBR2_TENMO</name>
<evidence type="ECO:0000256" key="6">
    <source>
        <dbReference type="ARBA" id="ARBA00022840"/>
    </source>
</evidence>
<dbReference type="PROSITE" id="PS00211">
    <property type="entry name" value="ABC_TRANSPORTER_1"/>
    <property type="match status" value="1"/>
</dbReference>
<reference evidence="11" key="1">
    <citation type="journal article" date="2020" name="J Insects Food Feed">
        <title>The yellow mealworm (Tenebrio molitor) genome: a resource for the emerging insects as food and feed industry.</title>
        <authorList>
            <person name="Eriksson T."/>
            <person name="Andere A."/>
            <person name="Kelstrup H."/>
            <person name="Emery V."/>
            <person name="Picard C."/>
        </authorList>
    </citation>
    <scope>NUCLEOTIDE SEQUENCE</scope>
    <source>
        <strain evidence="11">Stoneville</strain>
        <tissue evidence="11">Whole head</tissue>
    </source>
</reference>
<gene>
    <name evidence="11" type="ORF">GEV33_011035</name>
</gene>
<evidence type="ECO:0000256" key="9">
    <source>
        <dbReference type="SAM" id="Phobius"/>
    </source>
</evidence>
<keyword evidence="8 9" id="KW-0472">Membrane</keyword>
<keyword evidence="7 9" id="KW-1133">Transmembrane helix</keyword>
<evidence type="ECO:0000256" key="8">
    <source>
        <dbReference type="ARBA" id="ARBA00023136"/>
    </source>
</evidence>
<evidence type="ECO:0000256" key="4">
    <source>
        <dbReference type="ARBA" id="ARBA00022692"/>
    </source>
</evidence>
<evidence type="ECO:0000313" key="11">
    <source>
        <dbReference type="EMBL" id="KAH0811759.1"/>
    </source>
</evidence>
<evidence type="ECO:0000313" key="12">
    <source>
        <dbReference type="Proteomes" id="UP000719412"/>
    </source>
</evidence>
<accession>A0A8J6HBR2</accession>
<feature type="transmembrane region" description="Helical" evidence="9">
    <location>
        <begin position="358"/>
        <end position="376"/>
    </location>
</feature>
<organism evidence="11 12">
    <name type="scientific">Tenebrio molitor</name>
    <name type="common">Yellow mealworm beetle</name>
    <dbReference type="NCBI Taxonomy" id="7067"/>
    <lineage>
        <taxon>Eukaryota</taxon>
        <taxon>Metazoa</taxon>
        <taxon>Ecdysozoa</taxon>
        <taxon>Arthropoda</taxon>
        <taxon>Hexapoda</taxon>
        <taxon>Insecta</taxon>
        <taxon>Pterygota</taxon>
        <taxon>Neoptera</taxon>
        <taxon>Endopterygota</taxon>
        <taxon>Coleoptera</taxon>
        <taxon>Polyphaga</taxon>
        <taxon>Cucujiformia</taxon>
        <taxon>Tenebrionidae</taxon>
        <taxon>Tenebrio</taxon>
    </lineage>
</organism>
<keyword evidence="3" id="KW-0813">Transport</keyword>
<feature type="transmembrane region" description="Helical" evidence="9">
    <location>
        <begin position="465"/>
        <end position="486"/>
    </location>
</feature>
<dbReference type="InterPro" id="IPR013525">
    <property type="entry name" value="ABC2_TM"/>
</dbReference>
<reference evidence="11" key="2">
    <citation type="submission" date="2021-08" db="EMBL/GenBank/DDBJ databases">
        <authorList>
            <person name="Eriksson T."/>
        </authorList>
    </citation>
    <scope>NUCLEOTIDE SEQUENCE</scope>
    <source>
        <strain evidence="11">Stoneville</strain>
        <tissue evidence="11">Whole head</tissue>
    </source>
</reference>
<dbReference type="InterPro" id="IPR003439">
    <property type="entry name" value="ABC_transporter-like_ATP-bd"/>
</dbReference>
<comment type="subcellular location">
    <subcellularLocation>
        <location evidence="1">Membrane</location>
        <topology evidence="1">Multi-pass membrane protein</topology>
    </subcellularLocation>
</comment>
<dbReference type="InterPro" id="IPR003593">
    <property type="entry name" value="AAA+_ATPase"/>
</dbReference>
<dbReference type="EMBL" id="JABDTM020026575">
    <property type="protein sequence ID" value="KAH0811759.1"/>
    <property type="molecule type" value="Genomic_DNA"/>
</dbReference>
<dbReference type="PANTHER" id="PTHR48041:SF105">
    <property type="entry name" value="FI02074P"/>
    <property type="match status" value="1"/>
</dbReference>
<dbReference type="Pfam" id="PF01061">
    <property type="entry name" value="ABC2_membrane"/>
    <property type="match status" value="1"/>
</dbReference>
<dbReference type="Pfam" id="PF00005">
    <property type="entry name" value="ABC_tran"/>
    <property type="match status" value="1"/>
</dbReference>
<dbReference type="Gene3D" id="3.40.50.300">
    <property type="entry name" value="P-loop containing nucleotide triphosphate hydrolases"/>
    <property type="match status" value="1"/>
</dbReference>
<keyword evidence="5" id="KW-0547">Nucleotide-binding</keyword>
<feature type="transmembrane region" description="Helical" evidence="9">
    <location>
        <begin position="492"/>
        <end position="514"/>
    </location>
</feature>
<feature type="domain" description="ABC transporter" evidence="10">
    <location>
        <begin position="5"/>
        <end position="261"/>
    </location>
</feature>
<dbReference type="GO" id="GO:0005524">
    <property type="term" value="F:ATP binding"/>
    <property type="evidence" value="ECO:0007669"/>
    <property type="project" value="UniProtKB-KW"/>
</dbReference>
<protein>
    <recommendedName>
        <fullName evidence="10">ABC transporter domain-containing protein</fullName>
    </recommendedName>
</protein>
<dbReference type="PROSITE" id="PS50893">
    <property type="entry name" value="ABC_TRANSPORTER_2"/>
    <property type="match status" value="1"/>
</dbReference>
<evidence type="ECO:0000256" key="7">
    <source>
        <dbReference type="ARBA" id="ARBA00022989"/>
    </source>
</evidence>
<feature type="transmembrane region" description="Helical" evidence="9">
    <location>
        <begin position="428"/>
        <end position="453"/>
    </location>
</feature>
<evidence type="ECO:0000256" key="2">
    <source>
        <dbReference type="ARBA" id="ARBA00005814"/>
    </source>
</evidence>
<feature type="transmembrane region" description="Helical" evidence="9">
    <location>
        <begin position="526"/>
        <end position="546"/>
    </location>
</feature>
<dbReference type="Proteomes" id="UP000719412">
    <property type="component" value="Unassembled WGS sequence"/>
</dbReference>
<keyword evidence="6" id="KW-0067">ATP-binding</keyword>
<keyword evidence="4 9" id="KW-0812">Transmembrane</keyword>
<comment type="caution">
    <text evidence="11">The sequence shown here is derived from an EMBL/GenBank/DDBJ whole genome shotgun (WGS) entry which is preliminary data.</text>
</comment>
<evidence type="ECO:0000256" key="3">
    <source>
        <dbReference type="ARBA" id="ARBA00022448"/>
    </source>
</evidence>
<keyword evidence="12" id="KW-1185">Reference proteome</keyword>
<dbReference type="GO" id="GO:0016887">
    <property type="term" value="F:ATP hydrolysis activity"/>
    <property type="evidence" value="ECO:0007669"/>
    <property type="project" value="InterPro"/>
</dbReference>
<feature type="transmembrane region" description="Helical" evidence="9">
    <location>
        <begin position="579"/>
        <end position="601"/>
    </location>
</feature>
<dbReference type="PANTHER" id="PTHR48041">
    <property type="entry name" value="ABC TRANSPORTER G FAMILY MEMBER 28"/>
    <property type="match status" value="1"/>
</dbReference>
<dbReference type="GO" id="GO:0140359">
    <property type="term" value="F:ABC-type transporter activity"/>
    <property type="evidence" value="ECO:0007669"/>
    <property type="project" value="InterPro"/>
</dbReference>
<dbReference type="GO" id="GO:0005886">
    <property type="term" value="C:plasma membrane"/>
    <property type="evidence" value="ECO:0007669"/>
    <property type="project" value="TreeGrafter"/>
</dbReference>
<evidence type="ECO:0000256" key="5">
    <source>
        <dbReference type="ARBA" id="ARBA00022741"/>
    </source>
</evidence>
<proteinExistence type="inferred from homology"/>
<feature type="transmembrane region" description="Helical" evidence="9">
    <location>
        <begin position="388"/>
        <end position="408"/>
    </location>
</feature>
<dbReference type="InterPro" id="IPR027417">
    <property type="entry name" value="P-loop_NTPase"/>
</dbReference>
<evidence type="ECO:0000256" key="1">
    <source>
        <dbReference type="ARBA" id="ARBA00004141"/>
    </source>
</evidence>
<evidence type="ECO:0000259" key="10">
    <source>
        <dbReference type="PROSITE" id="PS50893"/>
    </source>
</evidence>
<comment type="similarity">
    <text evidence="2">Belongs to the ABC transporter superfamily. ABCG family. Eye pigment precursor importer (TC 3.A.1.204) subfamily.</text>
</comment>
<dbReference type="InterPro" id="IPR017871">
    <property type="entry name" value="ABC_transporter-like_CS"/>
</dbReference>
<dbReference type="AlphaFoldDB" id="A0A8J6HBR2"/>
<dbReference type="InterPro" id="IPR050352">
    <property type="entry name" value="ABCG_transporters"/>
</dbReference>